<protein>
    <submittedName>
        <fullName evidence="1">Uncharacterized protein</fullName>
    </submittedName>
</protein>
<reference evidence="1 2" key="1">
    <citation type="submission" date="2019-03" db="EMBL/GenBank/DDBJ databases">
        <title>Genomic Encyclopedia of Type Strains, Phase IV (KMG-IV): sequencing the most valuable type-strain genomes for metagenomic binning, comparative biology and taxonomic classification.</title>
        <authorList>
            <person name="Goeker M."/>
        </authorList>
    </citation>
    <scope>NUCLEOTIDE SEQUENCE [LARGE SCALE GENOMIC DNA]</scope>
    <source>
        <strain evidence="1 2">DSM 102852</strain>
    </source>
</reference>
<sequence length="72" mass="8022">MTHKRCSIQIDNHRVSSNEQDGYYLVHCCVDGGVCHNNCGAGCFRKQCCVPLSVAGHFLDDDWQPIKATTHT</sequence>
<dbReference type="AlphaFoldDB" id="A0A4R6Y4L0"/>
<name>A0A4R6Y4L0_9BURK</name>
<dbReference type="EMBL" id="SNZE01000030">
    <property type="protein sequence ID" value="TDR28960.1"/>
    <property type="molecule type" value="Genomic_DNA"/>
</dbReference>
<evidence type="ECO:0000313" key="1">
    <source>
        <dbReference type="EMBL" id="TDR28960.1"/>
    </source>
</evidence>
<proteinExistence type="predicted"/>
<accession>A0A4R6Y4L0</accession>
<evidence type="ECO:0000313" key="2">
    <source>
        <dbReference type="Proteomes" id="UP000294480"/>
    </source>
</evidence>
<organism evidence="1 2">
    <name type="scientific">Hydromonas duriensis</name>
    <dbReference type="NCBI Taxonomy" id="1527608"/>
    <lineage>
        <taxon>Bacteria</taxon>
        <taxon>Pseudomonadati</taxon>
        <taxon>Pseudomonadota</taxon>
        <taxon>Betaproteobacteria</taxon>
        <taxon>Burkholderiales</taxon>
        <taxon>Burkholderiaceae</taxon>
        <taxon>Hydromonas</taxon>
    </lineage>
</organism>
<comment type="caution">
    <text evidence="1">The sequence shown here is derived from an EMBL/GenBank/DDBJ whole genome shotgun (WGS) entry which is preliminary data.</text>
</comment>
<keyword evidence="2" id="KW-1185">Reference proteome</keyword>
<gene>
    <name evidence="1" type="ORF">DFR44_13029</name>
</gene>
<dbReference type="Proteomes" id="UP000294480">
    <property type="component" value="Unassembled WGS sequence"/>
</dbReference>